<dbReference type="GO" id="GO:0000155">
    <property type="term" value="F:phosphorelay sensor kinase activity"/>
    <property type="evidence" value="ECO:0007669"/>
    <property type="project" value="InterPro"/>
</dbReference>
<keyword evidence="7" id="KW-0418">Kinase</keyword>
<dbReference type="EC" id="2.7.13.3" evidence="3"/>
<keyword evidence="9" id="KW-1133">Transmembrane helix</keyword>
<evidence type="ECO:0000256" key="9">
    <source>
        <dbReference type="ARBA" id="ARBA00022989"/>
    </source>
</evidence>
<comment type="subcellular location">
    <subcellularLocation>
        <location evidence="2">Membrane</location>
        <topology evidence="2">Multi-pass membrane protein</topology>
    </subcellularLocation>
</comment>
<dbReference type="Pfam" id="PF13188">
    <property type="entry name" value="PAS_8"/>
    <property type="match status" value="1"/>
</dbReference>
<dbReference type="InterPro" id="IPR000014">
    <property type="entry name" value="PAS"/>
</dbReference>
<keyword evidence="10" id="KW-0902">Two-component regulatory system</keyword>
<evidence type="ECO:0000256" key="5">
    <source>
        <dbReference type="ARBA" id="ARBA00022692"/>
    </source>
</evidence>
<dbReference type="PANTHER" id="PTHR42878:SF7">
    <property type="entry name" value="SENSOR HISTIDINE KINASE GLRK"/>
    <property type="match status" value="1"/>
</dbReference>
<dbReference type="PROSITE" id="PS50109">
    <property type="entry name" value="HIS_KIN"/>
    <property type="match status" value="1"/>
</dbReference>
<accession>A0AAT9GIZ4</accession>
<dbReference type="NCBIfam" id="TIGR00229">
    <property type="entry name" value="sensory_box"/>
    <property type="match status" value="1"/>
</dbReference>
<keyword evidence="5" id="KW-0812">Transmembrane</keyword>
<dbReference type="GO" id="GO:0005524">
    <property type="term" value="F:ATP binding"/>
    <property type="evidence" value="ECO:0007669"/>
    <property type="project" value="UniProtKB-KW"/>
</dbReference>
<dbReference type="CDD" id="cd00130">
    <property type="entry name" value="PAS"/>
    <property type="match status" value="1"/>
</dbReference>
<dbReference type="GO" id="GO:0000156">
    <property type="term" value="F:phosphorelay response regulator activity"/>
    <property type="evidence" value="ECO:0007669"/>
    <property type="project" value="TreeGrafter"/>
</dbReference>
<dbReference type="AlphaFoldDB" id="A0AAT9GIZ4"/>
<dbReference type="SMART" id="SM00091">
    <property type="entry name" value="PAS"/>
    <property type="match status" value="1"/>
</dbReference>
<evidence type="ECO:0000256" key="3">
    <source>
        <dbReference type="ARBA" id="ARBA00012438"/>
    </source>
</evidence>
<evidence type="ECO:0000256" key="1">
    <source>
        <dbReference type="ARBA" id="ARBA00000085"/>
    </source>
</evidence>
<proteinExistence type="predicted"/>
<dbReference type="Gene3D" id="1.10.287.130">
    <property type="match status" value="1"/>
</dbReference>
<dbReference type="PRINTS" id="PR00344">
    <property type="entry name" value="BCTRLSENSOR"/>
</dbReference>
<dbReference type="SUPFAM" id="SSF55874">
    <property type="entry name" value="ATPase domain of HSP90 chaperone/DNA topoisomerase II/histidine kinase"/>
    <property type="match status" value="1"/>
</dbReference>
<evidence type="ECO:0000256" key="2">
    <source>
        <dbReference type="ARBA" id="ARBA00004141"/>
    </source>
</evidence>
<evidence type="ECO:0000259" key="12">
    <source>
        <dbReference type="PROSITE" id="PS50109"/>
    </source>
</evidence>
<dbReference type="Pfam" id="PF02518">
    <property type="entry name" value="HATPase_c"/>
    <property type="match status" value="1"/>
</dbReference>
<dbReference type="GO" id="GO:0007234">
    <property type="term" value="P:osmosensory signaling via phosphorelay pathway"/>
    <property type="evidence" value="ECO:0007669"/>
    <property type="project" value="TreeGrafter"/>
</dbReference>
<feature type="domain" description="Histidine kinase" evidence="12">
    <location>
        <begin position="166"/>
        <end position="374"/>
    </location>
</feature>
<keyword evidence="11" id="KW-0472">Membrane</keyword>
<name>A0AAT9GIZ4_9BACT</name>
<dbReference type="InterPro" id="IPR035965">
    <property type="entry name" value="PAS-like_dom_sf"/>
</dbReference>
<organism evidence="14">
    <name type="scientific">Sediminibacterium sp. KACHI17</name>
    <dbReference type="NCBI Taxonomy" id="1751071"/>
    <lineage>
        <taxon>Bacteria</taxon>
        <taxon>Pseudomonadati</taxon>
        <taxon>Bacteroidota</taxon>
        <taxon>Chitinophagia</taxon>
        <taxon>Chitinophagales</taxon>
        <taxon>Chitinophagaceae</taxon>
        <taxon>Sediminibacterium</taxon>
    </lineage>
</organism>
<keyword evidence="4" id="KW-0808">Transferase</keyword>
<reference evidence="14" key="1">
    <citation type="submission" date="2024-02" db="EMBL/GenBank/DDBJ databases">
        <title>Sediminibacterium planktonica sp. nov. and Sediminibacterium longus sp. nov., isolated from surface lake and river water.</title>
        <authorList>
            <person name="Watanabe K."/>
            <person name="Takemine S."/>
            <person name="Ishii Y."/>
            <person name="Ogata Y."/>
            <person name="Shindo C."/>
            <person name="Suda W."/>
        </authorList>
    </citation>
    <scope>NUCLEOTIDE SEQUENCE</scope>
    <source>
        <strain evidence="14">KACHI17</strain>
    </source>
</reference>
<dbReference type="InterPro" id="IPR050351">
    <property type="entry name" value="BphY/WalK/GraS-like"/>
</dbReference>
<dbReference type="InterPro" id="IPR005467">
    <property type="entry name" value="His_kinase_dom"/>
</dbReference>
<dbReference type="SMART" id="SM00387">
    <property type="entry name" value="HATPase_c"/>
    <property type="match status" value="1"/>
</dbReference>
<dbReference type="EMBL" id="AP029612">
    <property type="protein sequence ID" value="BFG70624.1"/>
    <property type="molecule type" value="Genomic_DNA"/>
</dbReference>
<dbReference type="InterPro" id="IPR036890">
    <property type="entry name" value="HATPase_C_sf"/>
</dbReference>
<evidence type="ECO:0000256" key="8">
    <source>
        <dbReference type="ARBA" id="ARBA00022840"/>
    </source>
</evidence>
<evidence type="ECO:0000313" key="14">
    <source>
        <dbReference type="EMBL" id="BFG70624.1"/>
    </source>
</evidence>
<evidence type="ECO:0000256" key="6">
    <source>
        <dbReference type="ARBA" id="ARBA00022741"/>
    </source>
</evidence>
<dbReference type="Gene3D" id="3.30.450.20">
    <property type="entry name" value="PAS domain"/>
    <property type="match status" value="1"/>
</dbReference>
<dbReference type="InterPro" id="IPR003594">
    <property type="entry name" value="HATPase_dom"/>
</dbReference>
<dbReference type="RefSeq" id="WP_353548266.1">
    <property type="nucleotide sequence ID" value="NZ_AP029612.1"/>
</dbReference>
<dbReference type="GO" id="GO:0016020">
    <property type="term" value="C:membrane"/>
    <property type="evidence" value="ECO:0007669"/>
    <property type="project" value="UniProtKB-SubCell"/>
</dbReference>
<dbReference type="SUPFAM" id="SSF55785">
    <property type="entry name" value="PYP-like sensor domain (PAS domain)"/>
    <property type="match status" value="1"/>
</dbReference>
<evidence type="ECO:0000256" key="7">
    <source>
        <dbReference type="ARBA" id="ARBA00022777"/>
    </source>
</evidence>
<dbReference type="InterPro" id="IPR036097">
    <property type="entry name" value="HisK_dim/P_sf"/>
</dbReference>
<dbReference type="PANTHER" id="PTHR42878">
    <property type="entry name" value="TWO-COMPONENT HISTIDINE KINASE"/>
    <property type="match status" value="1"/>
</dbReference>
<evidence type="ECO:0000256" key="11">
    <source>
        <dbReference type="ARBA" id="ARBA00023136"/>
    </source>
</evidence>
<dbReference type="SUPFAM" id="SSF47384">
    <property type="entry name" value="Homodimeric domain of signal transducing histidine kinase"/>
    <property type="match status" value="1"/>
</dbReference>
<protein>
    <recommendedName>
        <fullName evidence="3">histidine kinase</fullName>
        <ecNumber evidence="3">2.7.13.3</ecNumber>
    </recommendedName>
</protein>
<comment type="catalytic activity">
    <reaction evidence="1">
        <text>ATP + protein L-histidine = ADP + protein N-phospho-L-histidine.</text>
        <dbReference type="EC" id="2.7.13.3"/>
    </reaction>
</comment>
<dbReference type="GO" id="GO:0030295">
    <property type="term" value="F:protein kinase activator activity"/>
    <property type="evidence" value="ECO:0007669"/>
    <property type="project" value="TreeGrafter"/>
</dbReference>
<dbReference type="InterPro" id="IPR004358">
    <property type="entry name" value="Sig_transdc_His_kin-like_C"/>
</dbReference>
<gene>
    <name evidence="14" type="ORF">KACHI17_15050</name>
</gene>
<evidence type="ECO:0000256" key="4">
    <source>
        <dbReference type="ARBA" id="ARBA00022679"/>
    </source>
</evidence>
<sequence length="374" mass="42144">MFDANNQYSTDHLFLNAVIDTLDEGVVVQNSEGKIVGFNQKALQILALSFEQLLGTNSGDQKWVSIDLNGDKVPTEKHPIVITLRTGEPQKNVIMGVTTGDQQLKWLSTNTRIIHVNDQKFAVAAFTDVTQLIELNKSLNEQNKLQLEIQKELEKKIAQLKDFAGIITHDVRGPANNITKLIQLYESKKNEPAGQQAFEFLKQAGNDLLNNLNELIKLLQWHLDKKSPFTTCNFNTTTDSVVIQLDHLIQQKQVTIHRHFDVPDFEYVQVYLHSIIYNLVSNALKYGREGTPLEITLSSSRKNDRVCLTISDNGKGIDLEKFGATLFRFQRNAELENDSKGIGLYLVQHQVEEFGGTISVSSEPDKGTSFTIIF</sequence>
<keyword evidence="6" id="KW-0547">Nucleotide-binding</keyword>
<dbReference type="Gene3D" id="3.30.565.10">
    <property type="entry name" value="Histidine kinase-like ATPase, C-terminal domain"/>
    <property type="match status" value="1"/>
</dbReference>
<evidence type="ECO:0000259" key="13">
    <source>
        <dbReference type="PROSITE" id="PS50112"/>
    </source>
</evidence>
<feature type="domain" description="PAS" evidence="13">
    <location>
        <begin position="11"/>
        <end position="57"/>
    </location>
</feature>
<evidence type="ECO:0000256" key="10">
    <source>
        <dbReference type="ARBA" id="ARBA00023012"/>
    </source>
</evidence>
<keyword evidence="8" id="KW-0067">ATP-binding</keyword>
<dbReference type="PROSITE" id="PS50112">
    <property type="entry name" value="PAS"/>
    <property type="match status" value="1"/>
</dbReference>